<dbReference type="EMBL" id="JAMQYH010000002">
    <property type="protein sequence ID" value="KAJ1697609.1"/>
    <property type="molecule type" value="Genomic_DNA"/>
</dbReference>
<dbReference type="InterPro" id="IPR052370">
    <property type="entry name" value="Meta-cleavage_hydrolase"/>
</dbReference>
<dbReference type="Pfam" id="PF00561">
    <property type="entry name" value="Abhydrolase_1"/>
    <property type="match status" value="1"/>
</dbReference>
<dbReference type="OrthoDB" id="6431331at2759"/>
<dbReference type="InterPro" id="IPR029058">
    <property type="entry name" value="AB_hydrolase_fold"/>
</dbReference>
<protein>
    <recommendedName>
        <fullName evidence="1">AB hydrolase-1 domain-containing protein</fullName>
    </recommendedName>
</protein>
<keyword evidence="3" id="KW-1185">Reference proteome</keyword>
<dbReference type="PANTHER" id="PTHR43139">
    <property type="entry name" value="SI:DKEY-122A22.2"/>
    <property type="match status" value="1"/>
</dbReference>
<dbReference type="Proteomes" id="UP001151287">
    <property type="component" value="Unassembled WGS sequence"/>
</dbReference>
<feature type="domain" description="AB hydrolase-1" evidence="1">
    <location>
        <begin position="57"/>
        <end position="296"/>
    </location>
</feature>
<accession>A0A9Q0CQB5</accession>
<proteinExistence type="predicted"/>
<comment type="caution">
    <text evidence="2">The sequence shown here is derived from an EMBL/GenBank/DDBJ whole genome shotgun (WGS) entry which is preliminary data.</text>
</comment>
<organism evidence="2 3">
    <name type="scientific">Rhynchospora breviuscula</name>
    <dbReference type="NCBI Taxonomy" id="2022672"/>
    <lineage>
        <taxon>Eukaryota</taxon>
        <taxon>Viridiplantae</taxon>
        <taxon>Streptophyta</taxon>
        <taxon>Embryophyta</taxon>
        <taxon>Tracheophyta</taxon>
        <taxon>Spermatophyta</taxon>
        <taxon>Magnoliopsida</taxon>
        <taxon>Liliopsida</taxon>
        <taxon>Poales</taxon>
        <taxon>Cyperaceae</taxon>
        <taxon>Cyperoideae</taxon>
        <taxon>Rhynchosporeae</taxon>
        <taxon>Rhynchospora</taxon>
    </lineage>
</organism>
<reference evidence="2" key="1">
    <citation type="journal article" date="2022" name="Cell">
        <title>Repeat-based holocentromeres influence genome architecture and karyotype evolution.</title>
        <authorList>
            <person name="Hofstatter P.G."/>
            <person name="Thangavel G."/>
            <person name="Lux T."/>
            <person name="Neumann P."/>
            <person name="Vondrak T."/>
            <person name="Novak P."/>
            <person name="Zhang M."/>
            <person name="Costa L."/>
            <person name="Castellani M."/>
            <person name="Scott A."/>
            <person name="Toegelov H."/>
            <person name="Fuchs J."/>
            <person name="Mata-Sucre Y."/>
            <person name="Dias Y."/>
            <person name="Vanzela A.L.L."/>
            <person name="Huettel B."/>
            <person name="Almeida C.C.S."/>
            <person name="Simkova H."/>
            <person name="Souza G."/>
            <person name="Pedrosa-Harand A."/>
            <person name="Macas J."/>
            <person name="Mayer K.F.X."/>
            <person name="Houben A."/>
            <person name="Marques A."/>
        </authorList>
    </citation>
    <scope>NUCLEOTIDE SEQUENCE</scope>
    <source>
        <strain evidence="2">RhyBre1mFocal</strain>
    </source>
</reference>
<dbReference type="PANTHER" id="PTHR43139:SF52">
    <property type="entry name" value="SI:DKEY-122A22.2"/>
    <property type="match status" value="1"/>
</dbReference>
<dbReference type="Gene3D" id="3.40.50.1820">
    <property type="entry name" value="alpha/beta hydrolase"/>
    <property type="match status" value="1"/>
</dbReference>
<dbReference type="AlphaFoldDB" id="A0A9Q0CQB5"/>
<gene>
    <name evidence="2" type="ORF">LUZ63_006121</name>
</gene>
<evidence type="ECO:0000313" key="2">
    <source>
        <dbReference type="EMBL" id="KAJ1697609.1"/>
    </source>
</evidence>
<dbReference type="InterPro" id="IPR000073">
    <property type="entry name" value="AB_hydrolase_1"/>
</dbReference>
<name>A0A9Q0CQB5_9POAL</name>
<dbReference type="PRINTS" id="PR00111">
    <property type="entry name" value="ABHYDROLASE"/>
</dbReference>
<evidence type="ECO:0000259" key="1">
    <source>
        <dbReference type="Pfam" id="PF00561"/>
    </source>
</evidence>
<sequence>MRFSLLSLVDYYLRLCFSRAGLRPYTTDIDSVTTIKCWISSALPNKNLTSKSQSSKPILLLIHGFGPLPIWQWHHQVGPLSRHFDLVIPELIFFGGSTTKSSSRSEFFQAESLVQLLNVLGLGESKDVYVVGTSYGGFVGYHMAMLLGQERIKKVVIASSDLLKAETDDKALLKRAGVESISDLLIPKEPDNMRILMEMALWRPPHFLPNFVLWDIIQEMYNDNIEQKMELIKGITIGNKDAFQLTPLPQEVLIVWGEHDQIFPLDKAHQMQKCLGETARLEVLKNTSHLPQAEDPTRFNEVLLNFLTAS</sequence>
<dbReference type="SUPFAM" id="SSF53474">
    <property type="entry name" value="alpha/beta-Hydrolases"/>
    <property type="match status" value="1"/>
</dbReference>
<evidence type="ECO:0000313" key="3">
    <source>
        <dbReference type="Proteomes" id="UP001151287"/>
    </source>
</evidence>